<proteinExistence type="predicted"/>
<reference evidence="2" key="1">
    <citation type="submission" date="2016-10" db="EMBL/GenBank/DDBJ databases">
        <authorList>
            <person name="Varghese N."/>
            <person name="Submissions S."/>
        </authorList>
    </citation>
    <scope>NUCLEOTIDE SEQUENCE [LARGE SCALE GENOMIC DNA]</scope>
    <source>
        <strain evidence="2">BP1-148</strain>
    </source>
</reference>
<evidence type="ECO:0000313" key="1">
    <source>
        <dbReference type="EMBL" id="SDH25879.1"/>
    </source>
</evidence>
<dbReference type="Proteomes" id="UP000198779">
    <property type="component" value="Unassembled WGS sequence"/>
</dbReference>
<sequence>MIKDVDDVFYGRKHLDMFSEGDKSKLMNLANEGDIHAACVLIKGMNRKEHSWMETFVDEDTNKEVEILRCEVIDGATFESDDNEIKELTQKIVDSKASMTVEDLWEACRILSDPDPLLFELLNRGEEIAAAYFENPTVLQELADKGNKYAAEELGSLYDIGDEAKGIFINPKKAKELFNIAGKEYEYEPEEEDPHGADYFLRGSAQELEPVKMLVNELTQRYGTVGNELGLYVPMEILMKTLVGSKYYAGNLLTMNTDTPDCIVLHAEANKMEPLLYALRQAFPNLDIEMQETEW</sequence>
<dbReference type="STRING" id="645274.SAMN04487901_12124"/>
<name>A0A1G8AY16_9BACT</name>
<gene>
    <name evidence="1" type="ORF">SAMN04487901_12124</name>
</gene>
<dbReference type="AlphaFoldDB" id="A0A1G8AY16"/>
<dbReference type="EMBL" id="FNCQ01000021">
    <property type="protein sequence ID" value="SDH25879.1"/>
    <property type="molecule type" value="Genomic_DNA"/>
</dbReference>
<accession>A0A1G8AY16</accession>
<organism evidence="1 2">
    <name type="scientific">Prevotella communis</name>
    <dbReference type="NCBI Taxonomy" id="2913614"/>
    <lineage>
        <taxon>Bacteria</taxon>
        <taxon>Pseudomonadati</taxon>
        <taxon>Bacteroidota</taxon>
        <taxon>Bacteroidia</taxon>
        <taxon>Bacteroidales</taxon>
        <taxon>Prevotellaceae</taxon>
        <taxon>Prevotella</taxon>
    </lineage>
</organism>
<evidence type="ECO:0000313" key="2">
    <source>
        <dbReference type="Proteomes" id="UP000198779"/>
    </source>
</evidence>
<keyword evidence="2" id="KW-1185">Reference proteome</keyword>
<protein>
    <submittedName>
        <fullName evidence="1">Uncharacterized protein</fullName>
    </submittedName>
</protein>